<gene>
    <name evidence="1" type="ORF">PAXRUDRAFT_17472</name>
</gene>
<dbReference type="Proteomes" id="UP000054538">
    <property type="component" value="Unassembled WGS sequence"/>
</dbReference>
<evidence type="ECO:0000313" key="2">
    <source>
        <dbReference type="Proteomes" id="UP000054538"/>
    </source>
</evidence>
<dbReference type="HOGENOM" id="CLU_2334252_0_0_1"/>
<proteinExistence type="predicted"/>
<reference evidence="1 2" key="1">
    <citation type="submission" date="2014-04" db="EMBL/GenBank/DDBJ databases">
        <authorList>
            <consortium name="DOE Joint Genome Institute"/>
            <person name="Kuo A."/>
            <person name="Kohler A."/>
            <person name="Jargeat P."/>
            <person name="Nagy L.G."/>
            <person name="Floudas D."/>
            <person name="Copeland A."/>
            <person name="Barry K.W."/>
            <person name="Cichocki N."/>
            <person name="Veneault-Fourrey C."/>
            <person name="LaButti K."/>
            <person name="Lindquist E.A."/>
            <person name="Lipzen A."/>
            <person name="Lundell T."/>
            <person name="Morin E."/>
            <person name="Murat C."/>
            <person name="Sun H."/>
            <person name="Tunlid A."/>
            <person name="Henrissat B."/>
            <person name="Grigoriev I.V."/>
            <person name="Hibbett D.S."/>
            <person name="Martin F."/>
            <person name="Nordberg H.P."/>
            <person name="Cantor M.N."/>
            <person name="Hua S.X."/>
        </authorList>
    </citation>
    <scope>NUCLEOTIDE SEQUENCE [LARGE SCALE GENOMIC DNA]</scope>
    <source>
        <strain evidence="1 2">Ve08.2h10</strain>
    </source>
</reference>
<evidence type="ECO:0000313" key="1">
    <source>
        <dbReference type="EMBL" id="KIK77485.1"/>
    </source>
</evidence>
<name>A0A0D0DHJ0_9AGAM</name>
<dbReference type="EMBL" id="KN826966">
    <property type="protein sequence ID" value="KIK77485.1"/>
    <property type="molecule type" value="Genomic_DNA"/>
</dbReference>
<keyword evidence="2" id="KW-1185">Reference proteome</keyword>
<reference evidence="2" key="2">
    <citation type="submission" date="2015-01" db="EMBL/GenBank/DDBJ databases">
        <title>Evolutionary Origins and Diversification of the Mycorrhizal Mutualists.</title>
        <authorList>
            <consortium name="DOE Joint Genome Institute"/>
            <consortium name="Mycorrhizal Genomics Consortium"/>
            <person name="Kohler A."/>
            <person name="Kuo A."/>
            <person name="Nagy L.G."/>
            <person name="Floudas D."/>
            <person name="Copeland A."/>
            <person name="Barry K.W."/>
            <person name="Cichocki N."/>
            <person name="Veneault-Fourrey C."/>
            <person name="LaButti K."/>
            <person name="Lindquist E.A."/>
            <person name="Lipzen A."/>
            <person name="Lundell T."/>
            <person name="Morin E."/>
            <person name="Murat C."/>
            <person name="Riley R."/>
            <person name="Ohm R."/>
            <person name="Sun H."/>
            <person name="Tunlid A."/>
            <person name="Henrissat B."/>
            <person name="Grigoriev I.V."/>
            <person name="Hibbett D.S."/>
            <person name="Martin F."/>
        </authorList>
    </citation>
    <scope>NUCLEOTIDE SEQUENCE [LARGE SCALE GENOMIC DNA]</scope>
    <source>
        <strain evidence="2">Ve08.2h10</strain>
    </source>
</reference>
<sequence length="98" mass="11293">MDHFGCPLFSQPKQSGYPQGAYMQEIVLLNECCKTLKVQLLRVTIEHDTMKVIFDELSMSFDIGSPPTKSAEMYLKVPFWTQTKYNEWTTTAEAHANR</sequence>
<dbReference type="OrthoDB" id="3235325at2759"/>
<dbReference type="InParanoid" id="A0A0D0DHJ0"/>
<organism evidence="1 2">
    <name type="scientific">Paxillus rubicundulus Ve08.2h10</name>
    <dbReference type="NCBI Taxonomy" id="930991"/>
    <lineage>
        <taxon>Eukaryota</taxon>
        <taxon>Fungi</taxon>
        <taxon>Dikarya</taxon>
        <taxon>Basidiomycota</taxon>
        <taxon>Agaricomycotina</taxon>
        <taxon>Agaricomycetes</taxon>
        <taxon>Agaricomycetidae</taxon>
        <taxon>Boletales</taxon>
        <taxon>Paxilineae</taxon>
        <taxon>Paxillaceae</taxon>
        <taxon>Paxillus</taxon>
    </lineage>
</organism>
<protein>
    <submittedName>
        <fullName evidence="1">Uncharacterized protein</fullName>
    </submittedName>
</protein>
<accession>A0A0D0DHJ0</accession>
<dbReference type="AlphaFoldDB" id="A0A0D0DHJ0"/>